<dbReference type="Proteomes" id="UP000000442">
    <property type="component" value="Chromosome"/>
</dbReference>
<reference evidence="1 2" key="1">
    <citation type="journal article" date="2009" name="Environ. Microbiol.">
        <title>Genome sequence of Desulfobacterium autotrophicum HRM2, a marine sulfate reducer oxidizing organic carbon completely to carbon dioxide.</title>
        <authorList>
            <person name="Strittmatter A.W."/>
            <person name="Liesegang H."/>
            <person name="Rabus R."/>
            <person name="Decker I."/>
            <person name="Amann J."/>
            <person name="Andres S."/>
            <person name="Henne A."/>
            <person name="Fricke W.F."/>
            <person name="Martinez-Arias R."/>
            <person name="Bartels D."/>
            <person name="Goesmann A."/>
            <person name="Krause L."/>
            <person name="Puehler A."/>
            <person name="Klenk H.P."/>
            <person name="Richter M."/>
            <person name="Schuler M."/>
            <person name="Gloeckner F.O."/>
            <person name="Meyerdierks A."/>
            <person name="Gottschalk G."/>
            <person name="Amann R."/>
        </authorList>
    </citation>
    <scope>NUCLEOTIDE SEQUENCE [LARGE SCALE GENOMIC DNA]</scope>
    <source>
        <strain evidence="2">ATCC 43914 / DSM 3382 / HRM2</strain>
    </source>
</reference>
<proteinExistence type="predicted"/>
<evidence type="ECO:0000313" key="2">
    <source>
        <dbReference type="Proteomes" id="UP000000442"/>
    </source>
</evidence>
<protein>
    <submittedName>
        <fullName evidence="1">Uncharacterized protein</fullName>
    </submittedName>
</protein>
<name>C0QDV8_DESAH</name>
<keyword evidence="2" id="KW-1185">Reference proteome</keyword>
<dbReference type="KEGG" id="dat:HRM2_43230"/>
<dbReference type="RefSeq" id="WP_015906111.1">
    <property type="nucleotide sequence ID" value="NC_012108.1"/>
</dbReference>
<dbReference type="HOGENOM" id="CLU_197519_1_0_7"/>
<gene>
    <name evidence="1" type="ordered locus">HRM2_43230</name>
</gene>
<accession>C0QDV8</accession>
<dbReference type="OrthoDB" id="7068094at2"/>
<organism evidence="1 2">
    <name type="scientific">Desulforapulum autotrophicum (strain ATCC 43914 / DSM 3382 / VKM B-1955 / HRM2)</name>
    <name type="common">Desulfobacterium autotrophicum</name>
    <dbReference type="NCBI Taxonomy" id="177437"/>
    <lineage>
        <taxon>Bacteria</taxon>
        <taxon>Pseudomonadati</taxon>
        <taxon>Thermodesulfobacteriota</taxon>
        <taxon>Desulfobacteria</taxon>
        <taxon>Desulfobacterales</taxon>
        <taxon>Desulfobacteraceae</taxon>
        <taxon>Desulforapulum</taxon>
    </lineage>
</organism>
<sequence length="74" mass="8177">MEPGIQKIENIRGQFESTIMEIEGVVGVGTGLCNDKPCLKIYTSVPGQKLRDKLPRELGTIEVDIEYVGEIKAE</sequence>
<dbReference type="STRING" id="177437.HRM2_43230"/>
<dbReference type="EMBL" id="CP001087">
    <property type="protein sequence ID" value="ACN17379.1"/>
    <property type="molecule type" value="Genomic_DNA"/>
</dbReference>
<evidence type="ECO:0000313" key="1">
    <source>
        <dbReference type="EMBL" id="ACN17379.1"/>
    </source>
</evidence>
<dbReference type="AlphaFoldDB" id="C0QDV8"/>